<comment type="caution">
    <text evidence="2">The sequence shown here is derived from an EMBL/GenBank/DDBJ whole genome shotgun (WGS) entry which is preliminary data.</text>
</comment>
<evidence type="ECO:0000313" key="3">
    <source>
        <dbReference type="Proteomes" id="UP001179181"/>
    </source>
</evidence>
<accession>A0ABX0UM89</accession>
<dbReference type="Pfam" id="PF01636">
    <property type="entry name" value="APH"/>
    <property type="match status" value="1"/>
</dbReference>
<dbReference type="InterPro" id="IPR052732">
    <property type="entry name" value="Cell-binding_unc_protein"/>
</dbReference>
<name>A0ABX0UM89_9BACT</name>
<dbReference type="InterPro" id="IPR002575">
    <property type="entry name" value="Aminoglycoside_PTrfase"/>
</dbReference>
<keyword evidence="3" id="KW-1185">Reference proteome</keyword>
<feature type="domain" description="Aminoglycoside phosphotransferase" evidence="1">
    <location>
        <begin position="102"/>
        <end position="272"/>
    </location>
</feature>
<dbReference type="RefSeq" id="WP_167269116.1">
    <property type="nucleotide sequence ID" value="NZ_JAASQJ010000002.1"/>
</dbReference>
<dbReference type="SUPFAM" id="SSF56112">
    <property type="entry name" value="Protein kinase-like (PK-like)"/>
    <property type="match status" value="1"/>
</dbReference>
<dbReference type="InterPro" id="IPR011009">
    <property type="entry name" value="Kinase-like_dom_sf"/>
</dbReference>
<protein>
    <recommendedName>
        <fullName evidence="1">Aminoglycoside phosphotransferase domain-containing protein</fullName>
    </recommendedName>
</protein>
<proteinExistence type="predicted"/>
<evidence type="ECO:0000313" key="2">
    <source>
        <dbReference type="EMBL" id="NIJ52565.1"/>
    </source>
</evidence>
<dbReference type="PANTHER" id="PTHR43883:SF1">
    <property type="entry name" value="GLUCONOKINASE"/>
    <property type="match status" value="1"/>
</dbReference>
<dbReference type="EMBL" id="JAASQJ010000002">
    <property type="protein sequence ID" value="NIJ52565.1"/>
    <property type="molecule type" value="Genomic_DNA"/>
</dbReference>
<sequence>MNDLNIHALSQTGIFKGQPLYGTPEETHISWVILSKKMAFKIKKPVKLSFLDFSTLAKRKKYCEIELRLNQRFSAIYLAVLPVRHQKNEWFIGEGNATIVDYAIVMKRMLPSKRMDKLLVKGKVLQEQIIALAKEVADFHTYAKVIHSPFDQDESRRTFNDIENAGTYVKENLGQSFQNIITLAIQWSDHFLATNKLLFAQRIREGFKRDLHGDLHSGNIFLYKKPVIFDCIEFNNDFRQIDVISEIAFLCMDLEAFGYPELSDIFLTAYSDHFPCIITSADQQLLTYYKCMRANIRAKVHAISAGQTIEGKVRDVHLAAARNYLTLIKTYIEK</sequence>
<dbReference type="PANTHER" id="PTHR43883">
    <property type="entry name" value="SLR0207 PROTEIN"/>
    <property type="match status" value="1"/>
</dbReference>
<evidence type="ECO:0000259" key="1">
    <source>
        <dbReference type="Pfam" id="PF01636"/>
    </source>
</evidence>
<dbReference type="Proteomes" id="UP001179181">
    <property type="component" value="Unassembled WGS sequence"/>
</dbReference>
<organism evidence="2 3">
    <name type="scientific">Dyadobacter arcticus</name>
    <dbReference type="NCBI Taxonomy" id="1078754"/>
    <lineage>
        <taxon>Bacteria</taxon>
        <taxon>Pseudomonadati</taxon>
        <taxon>Bacteroidota</taxon>
        <taxon>Cytophagia</taxon>
        <taxon>Cytophagales</taxon>
        <taxon>Spirosomataceae</taxon>
        <taxon>Dyadobacter</taxon>
    </lineage>
</organism>
<reference evidence="2 3" key="1">
    <citation type="submission" date="2020-03" db="EMBL/GenBank/DDBJ databases">
        <title>Genomic Encyclopedia of Type Strains, Phase IV (KMG-IV): sequencing the most valuable type-strain genomes for metagenomic binning, comparative biology and taxonomic classification.</title>
        <authorList>
            <person name="Goeker M."/>
        </authorList>
    </citation>
    <scope>NUCLEOTIDE SEQUENCE [LARGE SCALE GENOMIC DNA]</scope>
    <source>
        <strain evidence="2 3">DSM 102865</strain>
    </source>
</reference>
<gene>
    <name evidence="2" type="ORF">FHS68_001735</name>
</gene>